<evidence type="ECO:0000256" key="1">
    <source>
        <dbReference type="SAM" id="MobiDB-lite"/>
    </source>
</evidence>
<protein>
    <submittedName>
        <fullName evidence="2">Uncharacterized protein</fullName>
    </submittedName>
</protein>
<feature type="region of interest" description="Disordered" evidence="1">
    <location>
        <begin position="156"/>
        <end position="229"/>
    </location>
</feature>
<proteinExistence type="predicted"/>
<accession>F8KGQ2</accession>
<gene>
    <name evidence="2" type="ORF">LRATCC53608_1899</name>
</gene>
<feature type="compositionally biased region" description="Polar residues" evidence="1">
    <location>
        <begin position="204"/>
        <end position="214"/>
    </location>
</feature>
<feature type="compositionally biased region" description="Low complexity" evidence="1">
    <location>
        <begin position="215"/>
        <end position="229"/>
    </location>
</feature>
<organism evidence="2">
    <name type="scientific">Limosilactobacillus reuteri subsp. suis (strain ATCC 53608 / LMG 31752 / 1063)</name>
    <name type="common">Lactobacillus reuteri</name>
    <dbReference type="NCBI Taxonomy" id="927703"/>
    <lineage>
        <taxon>Bacteria</taxon>
        <taxon>Bacillati</taxon>
        <taxon>Bacillota</taxon>
        <taxon>Bacilli</taxon>
        <taxon>Lactobacillales</taxon>
        <taxon>Lactobacillaceae</taxon>
        <taxon>Limosilactobacillus</taxon>
    </lineage>
</organism>
<reference evidence="2" key="2">
    <citation type="submission" date="2011-05" db="EMBL/GenBank/DDBJ databases">
        <authorList>
            <person name="Davey R."/>
        </authorList>
    </citation>
    <scope>NUCLEOTIDE SEQUENCE</scope>
    <source>
        <strain evidence="2">ATCC 53608</strain>
    </source>
</reference>
<reference evidence="2" key="1">
    <citation type="journal article" date="2011" name="J. Bacteriol.">
        <title>Genome sequence of the vertebrate gut symbiont Lactobacillus reuteri ATCC 53608.</title>
        <authorList>
            <person name="Heavens D."/>
            <person name="Tailford L.E."/>
            <person name="Crossman L."/>
            <person name="Jeffers F."/>
            <person name="Mackenzie D.A."/>
            <person name="Caccamo M."/>
            <person name="Juge N."/>
        </authorList>
    </citation>
    <scope>NUCLEOTIDE SEQUENCE [LARGE SCALE GENOMIC DNA]</scope>
    <source>
        <strain evidence="2">ATCC 53608</strain>
    </source>
</reference>
<name>F8KGQ2_LIMR5</name>
<feature type="compositionally biased region" description="Basic and acidic residues" evidence="1">
    <location>
        <begin position="167"/>
        <end position="181"/>
    </location>
</feature>
<dbReference type="AlphaFoldDB" id="F8KGQ2"/>
<sequence length="229" mass="24952">MTNNVDIQGFLDQLAANGVTVTEKPHKMGKTADGSVKKRTSYHYLYVDTRGKQHRSVDFAITRQGAVRGLGEDYIPDNIQRQLELNATKQADSTGKTAEDDLDSIINNIENDLNDAVSAAVSANAQSNTSKPSMTSISSVEPMVAAAANSDEVATSIESVNQRKRRNLQERVNNEFERTDGPRLIMQTVSRSKKPTKEEIAEAQNAQKINHNGPSSSSTGSENSSDLEL</sequence>
<dbReference type="HOGENOM" id="CLU_1208558_0_0_9"/>
<evidence type="ECO:0000313" key="2">
    <source>
        <dbReference type="EMBL" id="CCC04653.1"/>
    </source>
</evidence>
<dbReference type="EMBL" id="FR854373">
    <property type="protein sequence ID" value="CCC04653.1"/>
    <property type="molecule type" value="Genomic_DNA"/>
</dbReference>